<dbReference type="Pfam" id="PF02518">
    <property type="entry name" value="HATPase_c"/>
    <property type="match status" value="1"/>
</dbReference>
<evidence type="ECO:0000256" key="13">
    <source>
        <dbReference type="SAM" id="Phobius"/>
    </source>
</evidence>
<dbReference type="InterPro" id="IPR004358">
    <property type="entry name" value="Sig_transdc_His_kin-like_C"/>
</dbReference>
<keyword evidence="12" id="KW-0902">Two-component regulatory system</keyword>
<dbReference type="Pfam" id="PF14689">
    <property type="entry name" value="SPOB_a"/>
    <property type="match status" value="1"/>
</dbReference>
<evidence type="ECO:0000256" key="10">
    <source>
        <dbReference type="ARBA" id="ARBA00022840"/>
    </source>
</evidence>
<keyword evidence="11 13" id="KW-1133">Transmembrane helix</keyword>
<dbReference type="GO" id="GO:0005886">
    <property type="term" value="C:plasma membrane"/>
    <property type="evidence" value="ECO:0007669"/>
    <property type="project" value="UniProtKB-SubCell"/>
</dbReference>
<dbReference type="OrthoDB" id="9792686at2"/>
<dbReference type="SUPFAM" id="SSF103190">
    <property type="entry name" value="Sensory domain-like"/>
    <property type="match status" value="1"/>
</dbReference>
<evidence type="ECO:0000256" key="12">
    <source>
        <dbReference type="ARBA" id="ARBA00023012"/>
    </source>
</evidence>
<dbReference type="InterPro" id="IPR005467">
    <property type="entry name" value="His_kinase_dom"/>
</dbReference>
<evidence type="ECO:0000256" key="4">
    <source>
        <dbReference type="ARBA" id="ARBA00022475"/>
    </source>
</evidence>
<dbReference type="InterPro" id="IPR039506">
    <property type="entry name" value="SPOB_a"/>
</dbReference>
<dbReference type="InterPro" id="IPR016120">
    <property type="entry name" value="Sig_transdc_His_kin_SpoOB"/>
</dbReference>
<dbReference type="PROSITE" id="PS50109">
    <property type="entry name" value="HIS_KIN"/>
    <property type="match status" value="1"/>
</dbReference>
<keyword evidence="17" id="KW-1185">Reference proteome</keyword>
<name>A0A1I3LAK2_9SPIR</name>
<feature type="transmembrane region" description="Helical" evidence="13">
    <location>
        <begin position="165"/>
        <end position="188"/>
    </location>
</feature>
<dbReference type="PRINTS" id="PR00344">
    <property type="entry name" value="BCTRLSENSOR"/>
</dbReference>
<reference evidence="17" key="1">
    <citation type="submission" date="2016-10" db="EMBL/GenBank/DDBJ databases">
        <authorList>
            <person name="Varghese N."/>
            <person name="Submissions S."/>
        </authorList>
    </citation>
    <scope>NUCLEOTIDE SEQUENCE [LARGE SCALE GENOMIC DNA]</scope>
    <source>
        <strain evidence="17">XBD1002</strain>
    </source>
</reference>
<comment type="catalytic activity">
    <reaction evidence="1">
        <text>ATP + protein L-histidine = ADP + protein N-phospho-L-histidine.</text>
        <dbReference type="EC" id="2.7.13.3"/>
    </reaction>
</comment>
<dbReference type="GO" id="GO:0005524">
    <property type="term" value="F:ATP binding"/>
    <property type="evidence" value="ECO:0007669"/>
    <property type="project" value="UniProtKB-KW"/>
</dbReference>
<keyword evidence="7 13" id="KW-0812">Transmembrane</keyword>
<evidence type="ECO:0000256" key="8">
    <source>
        <dbReference type="ARBA" id="ARBA00022741"/>
    </source>
</evidence>
<dbReference type="Gene3D" id="3.30.450.20">
    <property type="entry name" value="PAS domain"/>
    <property type="match status" value="2"/>
</dbReference>
<dbReference type="Pfam" id="PF13188">
    <property type="entry name" value="PAS_8"/>
    <property type="match status" value="1"/>
</dbReference>
<evidence type="ECO:0000256" key="1">
    <source>
        <dbReference type="ARBA" id="ARBA00000085"/>
    </source>
</evidence>
<evidence type="ECO:0000259" key="14">
    <source>
        <dbReference type="PROSITE" id="PS50109"/>
    </source>
</evidence>
<dbReference type="Proteomes" id="UP000182737">
    <property type="component" value="Unassembled WGS sequence"/>
</dbReference>
<dbReference type="PROSITE" id="PS50112">
    <property type="entry name" value="PAS"/>
    <property type="match status" value="1"/>
</dbReference>
<evidence type="ECO:0000259" key="15">
    <source>
        <dbReference type="PROSITE" id="PS50112"/>
    </source>
</evidence>
<dbReference type="InterPro" id="IPR029151">
    <property type="entry name" value="Sensor-like_sf"/>
</dbReference>
<dbReference type="InterPro" id="IPR036890">
    <property type="entry name" value="HATPase_C_sf"/>
</dbReference>
<sequence>MGKNNLTDIRHEIQRIQLILIIVTTILMSVGGAVINVNANENAVDQNLQDTAELITKIYGFMKESSREELCTCMDAIAADLTDVDVISIVNTDNERIYHTNHNLIGTQYDGTHPDFTTHIKGFYTESDIGPSGPQRRTYSAIYDDDGNYIGFIMAIMLKASMRSITYKIVLLFLSVTVAAIIIEIAICRAFSRKLKRRLLGYEPDTFTSMFRIRENILESTYDGIIAVDSENNVQFANKAANKMLGCGEASCEAEGGETADPEKLNLIKQNVFAEKFLSEVLKTGNAEFGIQQETENGTALLIDCVPVKEDGIISGAVALLHDRTEYTKLMEELSGTKYLVDSMRANNHDFTNKLHVILGLIQIGEYDKAVSYIENISIIQRQTLSTVMNAVDNSSFAALLIGKIARASECNVRFVLKEGIRFKSSEVAVPSEALVTIAGNLIDNALDAMNMQLSDMSRQRELEFGVFTKPGELLITVRDTGCGIPEEIRDRIFEKGFSTKGTGRGVGMYHTKQLVESLGGTISFESEKDIGTSFMVELKGSYV</sequence>
<evidence type="ECO:0000256" key="5">
    <source>
        <dbReference type="ARBA" id="ARBA00022553"/>
    </source>
</evidence>
<evidence type="ECO:0000256" key="6">
    <source>
        <dbReference type="ARBA" id="ARBA00022679"/>
    </source>
</evidence>
<organism evidence="16 17">
    <name type="scientific">Treponema bryantii</name>
    <dbReference type="NCBI Taxonomy" id="163"/>
    <lineage>
        <taxon>Bacteria</taxon>
        <taxon>Pseudomonadati</taxon>
        <taxon>Spirochaetota</taxon>
        <taxon>Spirochaetia</taxon>
        <taxon>Spirochaetales</taxon>
        <taxon>Treponemataceae</taxon>
        <taxon>Treponema</taxon>
    </lineage>
</organism>
<dbReference type="PANTHER" id="PTHR43547">
    <property type="entry name" value="TWO-COMPONENT HISTIDINE KINASE"/>
    <property type="match status" value="1"/>
</dbReference>
<dbReference type="SUPFAM" id="SSF55785">
    <property type="entry name" value="PYP-like sensor domain (PAS domain)"/>
    <property type="match status" value="1"/>
</dbReference>
<dbReference type="Gene3D" id="1.10.287.130">
    <property type="match status" value="1"/>
</dbReference>
<evidence type="ECO:0000313" key="17">
    <source>
        <dbReference type="Proteomes" id="UP000182737"/>
    </source>
</evidence>
<dbReference type="SMART" id="SM00387">
    <property type="entry name" value="HATPase_c"/>
    <property type="match status" value="1"/>
</dbReference>
<dbReference type="EC" id="2.7.13.3" evidence="3"/>
<comment type="subcellular location">
    <subcellularLocation>
        <location evidence="2">Cell membrane</location>
        <topology evidence="2">Multi-pass membrane protein</topology>
    </subcellularLocation>
</comment>
<keyword evidence="5" id="KW-0597">Phosphoprotein</keyword>
<evidence type="ECO:0000256" key="3">
    <source>
        <dbReference type="ARBA" id="ARBA00012438"/>
    </source>
</evidence>
<dbReference type="RefSeq" id="WP_074931909.1">
    <property type="nucleotide sequence ID" value="NZ_FORI01000006.1"/>
</dbReference>
<evidence type="ECO:0000256" key="11">
    <source>
        <dbReference type="ARBA" id="ARBA00022989"/>
    </source>
</evidence>
<dbReference type="InterPro" id="IPR000014">
    <property type="entry name" value="PAS"/>
</dbReference>
<keyword evidence="13" id="KW-0472">Membrane</keyword>
<feature type="transmembrane region" description="Helical" evidence="13">
    <location>
        <begin position="16"/>
        <end position="35"/>
    </location>
</feature>
<evidence type="ECO:0000256" key="2">
    <source>
        <dbReference type="ARBA" id="ARBA00004651"/>
    </source>
</evidence>
<dbReference type="EMBL" id="FORI01000006">
    <property type="protein sequence ID" value="SFI81506.1"/>
    <property type="molecule type" value="Genomic_DNA"/>
</dbReference>
<dbReference type="InterPro" id="IPR003594">
    <property type="entry name" value="HATPase_dom"/>
</dbReference>
<dbReference type="AlphaFoldDB" id="A0A1I3LAK2"/>
<protein>
    <recommendedName>
        <fullName evidence="3">histidine kinase</fullName>
        <ecNumber evidence="3">2.7.13.3</ecNumber>
    </recommendedName>
</protein>
<dbReference type="GO" id="GO:0000155">
    <property type="term" value="F:phosphorelay sensor kinase activity"/>
    <property type="evidence" value="ECO:0007669"/>
    <property type="project" value="InterPro"/>
</dbReference>
<proteinExistence type="predicted"/>
<dbReference type="PANTHER" id="PTHR43547:SF10">
    <property type="entry name" value="SENSOR HISTIDINE KINASE DCUS"/>
    <property type="match status" value="1"/>
</dbReference>
<dbReference type="InterPro" id="IPR035965">
    <property type="entry name" value="PAS-like_dom_sf"/>
</dbReference>
<dbReference type="SUPFAM" id="SSF55874">
    <property type="entry name" value="ATPase domain of HSP90 chaperone/DNA topoisomerase II/histidine kinase"/>
    <property type="match status" value="1"/>
</dbReference>
<gene>
    <name evidence="16" type="ORF">SAMN04487775_106139</name>
</gene>
<feature type="domain" description="Histidine kinase" evidence="14">
    <location>
        <begin position="435"/>
        <end position="543"/>
    </location>
</feature>
<feature type="domain" description="PAS" evidence="15">
    <location>
        <begin position="217"/>
        <end position="285"/>
    </location>
</feature>
<evidence type="ECO:0000313" key="16">
    <source>
        <dbReference type="EMBL" id="SFI81506.1"/>
    </source>
</evidence>
<evidence type="ECO:0000256" key="9">
    <source>
        <dbReference type="ARBA" id="ARBA00022777"/>
    </source>
</evidence>
<keyword evidence="9 16" id="KW-0418">Kinase</keyword>
<evidence type="ECO:0000256" key="7">
    <source>
        <dbReference type="ARBA" id="ARBA00022692"/>
    </source>
</evidence>
<dbReference type="SUPFAM" id="SSF55890">
    <property type="entry name" value="Sporulation response regulatory protein Spo0B"/>
    <property type="match status" value="1"/>
</dbReference>
<accession>A0A1I3LAK2</accession>
<keyword evidence="6" id="KW-0808">Transferase</keyword>
<keyword evidence="10" id="KW-0067">ATP-binding</keyword>
<dbReference type="CDD" id="cd18773">
    <property type="entry name" value="PDC1_HK_sensor"/>
    <property type="match status" value="1"/>
</dbReference>
<keyword evidence="4" id="KW-1003">Cell membrane</keyword>
<keyword evidence="8" id="KW-0547">Nucleotide-binding</keyword>
<dbReference type="Gene3D" id="3.30.565.10">
    <property type="entry name" value="Histidine kinase-like ATPase, C-terminal domain"/>
    <property type="match status" value="1"/>
</dbReference>